<organism evidence="1">
    <name type="scientific">Hymenochirus curtipes</name>
    <name type="common">western dwarf clawed frog</name>
    <dbReference type="NCBI Taxonomy" id="8362"/>
    <lineage>
        <taxon>Eukaryota</taxon>
        <taxon>Metazoa</taxon>
        <taxon>Chordata</taxon>
        <taxon>Craniata</taxon>
        <taxon>Vertebrata</taxon>
        <taxon>Euteleostomi</taxon>
        <taxon>Amphibia</taxon>
        <taxon>Batrachia</taxon>
        <taxon>Anura</taxon>
        <taxon>Pipoidea</taxon>
        <taxon>Pipidae</taxon>
        <taxon>Pipinae</taxon>
        <taxon>Hymenochirus</taxon>
    </lineage>
</organism>
<reference evidence="1" key="1">
    <citation type="submission" date="2011-09" db="EMBL/GenBank/DDBJ databases">
        <title>The odds of duplicate gene persistence after polyploidization.</title>
        <authorList>
            <person name="Chain F.J.J."/>
            <person name="Evans B.J."/>
            <person name="Dushoff J."/>
        </authorList>
    </citation>
    <scope>NUCLEOTIDE SEQUENCE</scope>
    <source>
        <tissue evidence="1">Liver</tissue>
    </source>
</reference>
<proteinExistence type="evidence at transcript level"/>
<feature type="non-terminal residue" evidence="1">
    <location>
        <position position="1"/>
    </location>
</feature>
<protein>
    <submittedName>
        <fullName evidence="1">Uncharacterized protein</fullName>
    </submittedName>
</protein>
<accession>G5E0X2</accession>
<feature type="non-terminal residue" evidence="1">
    <location>
        <position position="70"/>
    </location>
</feature>
<dbReference type="AlphaFoldDB" id="G5E0X2"/>
<dbReference type="EMBL" id="JP287036">
    <property type="protein sequence ID" value="AEQ18041.1"/>
    <property type="molecule type" value="mRNA"/>
</dbReference>
<evidence type="ECO:0000313" key="1">
    <source>
        <dbReference type="EMBL" id="AEQ18041.1"/>
    </source>
</evidence>
<sequence>YLAVAASLNGGNVIASFVTMLSNWRIIGSGSALSRNEVLRQEVEKVFPFPIVYGKDIDSAYGAALVMIKQ</sequence>
<name>G5E0X2_9PIPI</name>